<reference evidence="2" key="1">
    <citation type="submission" date="2020-01" db="EMBL/GenBank/DDBJ databases">
        <authorList>
            <person name="Mishra B."/>
        </authorList>
    </citation>
    <scope>NUCLEOTIDE SEQUENCE [LARGE SCALE GENOMIC DNA]</scope>
</reference>
<keyword evidence="3" id="KW-1185">Reference proteome</keyword>
<feature type="compositionally biased region" description="Basic and acidic residues" evidence="1">
    <location>
        <begin position="1"/>
        <end position="14"/>
    </location>
</feature>
<dbReference type="AlphaFoldDB" id="A0A6D2JF97"/>
<evidence type="ECO:0000313" key="2">
    <source>
        <dbReference type="EMBL" id="CAA7040209.1"/>
    </source>
</evidence>
<feature type="region of interest" description="Disordered" evidence="1">
    <location>
        <begin position="1"/>
        <end position="50"/>
    </location>
</feature>
<dbReference type="Proteomes" id="UP000467841">
    <property type="component" value="Unassembled WGS sequence"/>
</dbReference>
<proteinExistence type="predicted"/>
<protein>
    <submittedName>
        <fullName evidence="2">Uncharacterized protein</fullName>
    </submittedName>
</protein>
<sequence length="166" mass="18083">MDRVARGHGTRDRGASGIVGRGDRAGGRAGDRADRGQGRGLPVDSGESATPSVATALVAGPVEGDAVWALVRTWESGRVQLRVLFQHRVMMTWWPRAAVGGILPYLEMMGQMQRIGSLFFEGGVGPEEADAWRQGLELNFWLIKCPLENQISQLSEWGRTFVVVGH</sequence>
<organism evidence="2 3">
    <name type="scientific">Microthlaspi erraticum</name>
    <dbReference type="NCBI Taxonomy" id="1685480"/>
    <lineage>
        <taxon>Eukaryota</taxon>
        <taxon>Viridiplantae</taxon>
        <taxon>Streptophyta</taxon>
        <taxon>Embryophyta</taxon>
        <taxon>Tracheophyta</taxon>
        <taxon>Spermatophyta</taxon>
        <taxon>Magnoliopsida</taxon>
        <taxon>eudicotyledons</taxon>
        <taxon>Gunneridae</taxon>
        <taxon>Pentapetalae</taxon>
        <taxon>rosids</taxon>
        <taxon>malvids</taxon>
        <taxon>Brassicales</taxon>
        <taxon>Brassicaceae</taxon>
        <taxon>Coluteocarpeae</taxon>
        <taxon>Microthlaspi</taxon>
    </lineage>
</organism>
<evidence type="ECO:0000256" key="1">
    <source>
        <dbReference type="SAM" id="MobiDB-lite"/>
    </source>
</evidence>
<gene>
    <name evidence="2" type="ORF">MERR_LOCUS27444</name>
</gene>
<feature type="compositionally biased region" description="Basic and acidic residues" evidence="1">
    <location>
        <begin position="21"/>
        <end position="37"/>
    </location>
</feature>
<comment type="caution">
    <text evidence="2">The sequence shown here is derived from an EMBL/GenBank/DDBJ whole genome shotgun (WGS) entry which is preliminary data.</text>
</comment>
<evidence type="ECO:0000313" key="3">
    <source>
        <dbReference type="Proteomes" id="UP000467841"/>
    </source>
</evidence>
<name>A0A6D2JF97_9BRAS</name>
<accession>A0A6D2JF97</accession>
<dbReference type="EMBL" id="CACVBM020001225">
    <property type="protein sequence ID" value="CAA7040209.1"/>
    <property type="molecule type" value="Genomic_DNA"/>
</dbReference>